<dbReference type="OrthoDB" id="3542292at2759"/>
<comment type="catalytic activity">
    <reaction evidence="1 7">
        <text>alpha,alpha-trehalose + H2O = alpha-D-glucose + beta-D-glucose</text>
        <dbReference type="Rhea" id="RHEA:32675"/>
        <dbReference type="ChEBI" id="CHEBI:15377"/>
        <dbReference type="ChEBI" id="CHEBI:15903"/>
        <dbReference type="ChEBI" id="CHEBI:16551"/>
        <dbReference type="ChEBI" id="CHEBI:17925"/>
        <dbReference type="EC" id="3.2.1.28"/>
    </reaction>
</comment>
<dbReference type="GO" id="GO:0004555">
    <property type="term" value="F:alpha,alpha-trehalase activity"/>
    <property type="evidence" value="ECO:0007669"/>
    <property type="project" value="UniProtKB-EC"/>
</dbReference>
<dbReference type="PANTHER" id="PTHR23403:SF1">
    <property type="entry name" value="TREHALASE"/>
    <property type="match status" value="1"/>
</dbReference>
<dbReference type="AlphaFoldDB" id="A0A8K0CKY5"/>
<dbReference type="PRINTS" id="PR00744">
    <property type="entry name" value="GLHYDRLASE37"/>
</dbReference>
<evidence type="ECO:0000256" key="2">
    <source>
        <dbReference type="ARBA" id="ARBA00005615"/>
    </source>
</evidence>
<keyword evidence="8" id="KW-0732">Signal</keyword>
<evidence type="ECO:0000256" key="4">
    <source>
        <dbReference type="ARBA" id="ARBA00019905"/>
    </source>
</evidence>
<evidence type="ECO:0000256" key="6">
    <source>
        <dbReference type="ARBA" id="ARBA00023295"/>
    </source>
</evidence>
<dbReference type="EC" id="3.2.1.28" evidence="3 7"/>
<feature type="signal peptide" evidence="8">
    <location>
        <begin position="1"/>
        <end position="20"/>
    </location>
</feature>
<evidence type="ECO:0000256" key="3">
    <source>
        <dbReference type="ARBA" id="ARBA00012757"/>
    </source>
</evidence>
<dbReference type="PROSITE" id="PS00927">
    <property type="entry name" value="TREHALASE_1"/>
    <property type="match status" value="1"/>
</dbReference>
<dbReference type="InterPro" id="IPR001661">
    <property type="entry name" value="Glyco_hydro_37"/>
</dbReference>
<proteinExistence type="inferred from homology"/>
<keyword evidence="10" id="KW-1185">Reference proteome</keyword>
<dbReference type="Pfam" id="PF01204">
    <property type="entry name" value="Trehalase"/>
    <property type="match status" value="1"/>
</dbReference>
<dbReference type="InterPro" id="IPR012341">
    <property type="entry name" value="6hp_glycosidase-like_sf"/>
</dbReference>
<gene>
    <name evidence="9" type="ORF">ILUMI_16859</name>
</gene>
<dbReference type="SUPFAM" id="SSF48208">
    <property type="entry name" value="Six-hairpin glycosidases"/>
    <property type="match status" value="1"/>
</dbReference>
<accession>A0A8K0CKY5</accession>
<sequence>MHIMQFLLILIVSVILNGHAELLNPCHSRVYCYGPLLHTIQVSQIFNDSKRFVDMKMKNPYQVTLSNFEEFMKSTNGTPSKSDIQNFVNDNFEEGNELEKWKPPDYNENPSFLKKINDLVIKDFAVELIELWLMLAKKVKPEVRNNSQQYSFISVPNGFIIPGGRFREYYYWDSYWIIKGLLVSEMSETVKGMLDNFIHIIKLFKFIPNGGRIYYLNRSHPPLMTKMVMEYFKYSKDKKWLKENIQYLEKELQFWLTKRTINVHRNNRTYVMAHYNSESKGPRPESYIKDVRTAEFYPSPHEKDELYKEIKSGAESGWDFSSRWIFDKKGGNSNNITGIETRRVIPVDLNAFLCEAFKSLSYLYSELLDYNNTIYWHEMSIRWQKSIEEVLWNNEDGIWYDYDIKLSKQRKYFYPSNVAPLWSNCFDKYKGETLGMRVLKYLSNSKAFDTNGGIGASLIETGEQWDFPNAWAPLQALIVQGLDQSGAPNAIKKAKAIATEWVKANIRGFMQSGEMFEKYDAIHPGKYGGGGEYPVQSGFGWSNGVALEFINKYFTTGNQENEV</sequence>
<evidence type="ECO:0000313" key="10">
    <source>
        <dbReference type="Proteomes" id="UP000801492"/>
    </source>
</evidence>
<evidence type="ECO:0000256" key="5">
    <source>
        <dbReference type="ARBA" id="ARBA00022801"/>
    </source>
</evidence>
<keyword evidence="5 7" id="KW-0378">Hydrolase</keyword>
<evidence type="ECO:0000313" key="9">
    <source>
        <dbReference type="EMBL" id="KAF2889314.1"/>
    </source>
</evidence>
<protein>
    <recommendedName>
        <fullName evidence="4 7">Trehalase</fullName>
        <ecNumber evidence="3 7">3.2.1.28</ecNumber>
    </recommendedName>
    <alternativeName>
        <fullName evidence="7">Alpha-trehalose glucohydrolase</fullName>
    </alternativeName>
</protein>
<dbReference type="EMBL" id="VTPC01068332">
    <property type="protein sequence ID" value="KAF2889314.1"/>
    <property type="molecule type" value="Genomic_DNA"/>
</dbReference>
<comment type="caution">
    <text evidence="9">The sequence shown here is derived from an EMBL/GenBank/DDBJ whole genome shotgun (WGS) entry which is preliminary data.</text>
</comment>
<dbReference type="PANTHER" id="PTHR23403">
    <property type="entry name" value="TREHALASE"/>
    <property type="match status" value="1"/>
</dbReference>
<keyword evidence="6 7" id="KW-0326">Glycosidase</keyword>
<feature type="chain" id="PRO_5035446723" description="Trehalase" evidence="8">
    <location>
        <begin position="21"/>
        <end position="563"/>
    </location>
</feature>
<dbReference type="Proteomes" id="UP000801492">
    <property type="component" value="Unassembled WGS sequence"/>
</dbReference>
<organism evidence="9 10">
    <name type="scientific">Ignelater luminosus</name>
    <name type="common">Cucubano</name>
    <name type="synonym">Pyrophorus luminosus</name>
    <dbReference type="NCBI Taxonomy" id="2038154"/>
    <lineage>
        <taxon>Eukaryota</taxon>
        <taxon>Metazoa</taxon>
        <taxon>Ecdysozoa</taxon>
        <taxon>Arthropoda</taxon>
        <taxon>Hexapoda</taxon>
        <taxon>Insecta</taxon>
        <taxon>Pterygota</taxon>
        <taxon>Neoptera</taxon>
        <taxon>Endopterygota</taxon>
        <taxon>Coleoptera</taxon>
        <taxon>Polyphaga</taxon>
        <taxon>Elateriformia</taxon>
        <taxon>Elateroidea</taxon>
        <taxon>Elateridae</taxon>
        <taxon>Agrypninae</taxon>
        <taxon>Pyrophorini</taxon>
        <taxon>Ignelater</taxon>
    </lineage>
</organism>
<evidence type="ECO:0000256" key="7">
    <source>
        <dbReference type="RuleBase" id="RU361180"/>
    </source>
</evidence>
<evidence type="ECO:0000256" key="1">
    <source>
        <dbReference type="ARBA" id="ARBA00001576"/>
    </source>
</evidence>
<dbReference type="InterPro" id="IPR018232">
    <property type="entry name" value="Glyco_hydro_37_CS"/>
</dbReference>
<dbReference type="InterPro" id="IPR008928">
    <property type="entry name" value="6-hairpin_glycosidase_sf"/>
</dbReference>
<name>A0A8K0CKY5_IGNLU</name>
<dbReference type="PROSITE" id="PS00928">
    <property type="entry name" value="TREHALASE_2"/>
    <property type="match status" value="1"/>
</dbReference>
<evidence type="ECO:0000256" key="8">
    <source>
        <dbReference type="SAM" id="SignalP"/>
    </source>
</evidence>
<reference evidence="9" key="1">
    <citation type="submission" date="2019-08" db="EMBL/GenBank/DDBJ databases">
        <title>The genome of the North American firefly Photinus pyralis.</title>
        <authorList>
            <consortium name="Photinus pyralis genome working group"/>
            <person name="Fallon T.R."/>
            <person name="Sander Lower S.E."/>
            <person name="Weng J.-K."/>
        </authorList>
    </citation>
    <scope>NUCLEOTIDE SEQUENCE</scope>
    <source>
        <strain evidence="9">TRF0915ILg1</strain>
        <tissue evidence="9">Whole body</tissue>
    </source>
</reference>
<dbReference type="Gene3D" id="1.50.10.10">
    <property type="match status" value="1"/>
</dbReference>
<comment type="similarity">
    <text evidence="2 7">Belongs to the glycosyl hydrolase 37 family.</text>
</comment>
<dbReference type="GO" id="GO:0005993">
    <property type="term" value="P:trehalose catabolic process"/>
    <property type="evidence" value="ECO:0007669"/>
    <property type="project" value="TreeGrafter"/>
</dbReference>